<dbReference type="InterPro" id="IPR016104">
    <property type="entry name" value="Pyr-dep_his/arg-deCO2ase"/>
</dbReference>
<reference evidence="8 9" key="1">
    <citation type="submission" date="2019-04" db="EMBL/GenBank/DDBJ databases">
        <title>Complete genome sequence of Arthrobacter sp. ZXY-2 associated with effective atrazine degradation and salt adaptation.</title>
        <authorList>
            <person name="Zhao X."/>
        </authorList>
    </citation>
    <scope>NUCLEOTIDE SEQUENCE [LARGE SCALE GENOMIC DNA]</scope>
    <source>
        <strain evidence="9">ZP60</strain>
    </source>
</reference>
<dbReference type="Proteomes" id="UP000297053">
    <property type="component" value="Chromosome"/>
</dbReference>
<dbReference type="EMBL" id="CP039375">
    <property type="protein sequence ID" value="QCD65894.1"/>
    <property type="molecule type" value="Genomic_DNA"/>
</dbReference>
<dbReference type="GO" id="GO:0008792">
    <property type="term" value="F:arginine decarboxylase activity"/>
    <property type="evidence" value="ECO:0007669"/>
    <property type="project" value="UniProtKB-EC"/>
</dbReference>
<accession>A0A4D6KD29</accession>
<dbReference type="SUPFAM" id="SSF56271">
    <property type="entry name" value="Pyruvoyl-dependent histidine and arginine decarboxylases"/>
    <property type="match status" value="1"/>
</dbReference>
<evidence type="ECO:0000256" key="4">
    <source>
        <dbReference type="ARBA" id="ARBA00022793"/>
    </source>
</evidence>
<dbReference type="PANTHER" id="PTHR40438:SF1">
    <property type="entry name" value="PYRUVOYL-DEPENDENT ARGININE DECARBOXYLASE"/>
    <property type="match status" value="1"/>
</dbReference>
<comment type="catalytic activity">
    <reaction evidence="7">
        <text>L-arginine + H(+) = agmatine + CO2</text>
        <dbReference type="Rhea" id="RHEA:17641"/>
        <dbReference type="ChEBI" id="CHEBI:15378"/>
        <dbReference type="ChEBI" id="CHEBI:16526"/>
        <dbReference type="ChEBI" id="CHEBI:32682"/>
        <dbReference type="ChEBI" id="CHEBI:58145"/>
        <dbReference type="EC" id="4.1.1.19"/>
    </reaction>
</comment>
<dbReference type="AlphaFoldDB" id="A0A4D6KD29"/>
<dbReference type="EC" id="4.1.1.19" evidence="3"/>
<evidence type="ECO:0000256" key="6">
    <source>
        <dbReference type="ARBA" id="ARBA00023317"/>
    </source>
</evidence>
<dbReference type="SFLD" id="SFLDS00055">
    <property type="entry name" value="Pyruvoyl-Dependent_Histidine/A"/>
    <property type="match status" value="1"/>
</dbReference>
<evidence type="ECO:0000256" key="1">
    <source>
        <dbReference type="ARBA" id="ARBA00001928"/>
    </source>
</evidence>
<sequence length="156" mass="16234">MSVIRIVWGTAGGPTELSSFDAALADAGIHNYNLVTLSSVIPADPEIEVVGTAPDLGPVGAELHTVESSATAAPGERVAAGIGWSRSESGRGIFYEVSGEDPDDVRAEIEAGLAAGRQLRDWTFVDTETVVRAVEADEEYASAVVCAAYGRSRLGL</sequence>
<dbReference type="InterPro" id="IPR016105">
    <property type="entry name" value="Pyr-dep_his/arg-deCO2ase_sand"/>
</dbReference>
<dbReference type="GO" id="GO:0006527">
    <property type="term" value="P:L-arginine catabolic process"/>
    <property type="evidence" value="ECO:0007669"/>
    <property type="project" value="InterPro"/>
</dbReference>
<dbReference type="PANTHER" id="PTHR40438">
    <property type="entry name" value="PYRUVOYL-DEPENDENT ARGININE DECARBOXYLASE"/>
    <property type="match status" value="1"/>
</dbReference>
<dbReference type="InterPro" id="IPR002724">
    <property type="entry name" value="Pyruvoyl-dep_arg_deCO2ase"/>
</dbReference>
<reference evidence="8 9" key="2">
    <citation type="submission" date="2019-04" db="EMBL/GenBank/DDBJ databases">
        <authorList>
            <person name="Yang S."/>
            <person name="Wei W."/>
        </authorList>
    </citation>
    <scope>NUCLEOTIDE SEQUENCE [LARGE SCALE GENOMIC DNA]</scope>
    <source>
        <strain evidence="9">ZP60</strain>
    </source>
</reference>
<proteinExistence type="inferred from homology"/>
<evidence type="ECO:0000256" key="5">
    <source>
        <dbReference type="ARBA" id="ARBA00023239"/>
    </source>
</evidence>
<evidence type="ECO:0000256" key="2">
    <source>
        <dbReference type="ARBA" id="ARBA00007412"/>
    </source>
</evidence>
<organism evidence="8 9">
    <name type="scientific">Halomicrobium mukohataei</name>
    <dbReference type="NCBI Taxonomy" id="57705"/>
    <lineage>
        <taxon>Archaea</taxon>
        <taxon>Methanobacteriati</taxon>
        <taxon>Methanobacteriota</taxon>
        <taxon>Stenosarchaea group</taxon>
        <taxon>Halobacteria</taxon>
        <taxon>Halobacteriales</taxon>
        <taxon>Haloarculaceae</taxon>
        <taxon>Halomicrobium</taxon>
    </lineage>
</organism>
<dbReference type="Pfam" id="PF01862">
    <property type="entry name" value="PvlArgDC"/>
    <property type="match status" value="1"/>
</dbReference>
<evidence type="ECO:0000256" key="3">
    <source>
        <dbReference type="ARBA" id="ARBA00012426"/>
    </source>
</evidence>
<dbReference type="GeneID" id="42179211"/>
<gene>
    <name evidence="8" type="ORF">E5139_09705</name>
</gene>
<dbReference type="OMA" id="TIRVVWG"/>
<dbReference type="KEGG" id="halz:E5139_09705"/>
<keyword evidence="4" id="KW-0210">Decarboxylase</keyword>
<name>A0A4D6KD29_9EURY</name>
<evidence type="ECO:0000313" key="9">
    <source>
        <dbReference type="Proteomes" id="UP000297053"/>
    </source>
</evidence>
<comment type="cofactor">
    <cofactor evidence="1">
        <name>pyruvate</name>
        <dbReference type="ChEBI" id="CHEBI:15361"/>
    </cofactor>
</comment>
<dbReference type="SFLD" id="SFLDG01170">
    <property type="entry name" value="Pyruvoyl-dependent_arginine_de"/>
    <property type="match status" value="1"/>
</dbReference>
<keyword evidence="6" id="KW-0670">Pyruvate</keyword>
<dbReference type="RefSeq" id="WP_015762276.1">
    <property type="nucleotide sequence ID" value="NZ_CP039375.1"/>
</dbReference>
<keyword evidence="5" id="KW-0456">Lyase</keyword>
<evidence type="ECO:0000256" key="7">
    <source>
        <dbReference type="ARBA" id="ARBA00049309"/>
    </source>
</evidence>
<dbReference type="Gene3D" id="3.50.20.10">
    <property type="entry name" value="Pyruvoyl-Dependent Histidine Decarboxylase, subunit B"/>
    <property type="match status" value="1"/>
</dbReference>
<comment type="similarity">
    <text evidence="2">Belongs to the PdaD family.</text>
</comment>
<protein>
    <recommendedName>
        <fullName evidence="3">arginine decarboxylase</fullName>
        <ecNumber evidence="3">4.1.1.19</ecNumber>
    </recommendedName>
</protein>
<evidence type="ECO:0000313" key="8">
    <source>
        <dbReference type="EMBL" id="QCD65894.1"/>
    </source>
</evidence>